<comment type="caution">
    <text evidence="4">The sequence shown here is derived from an EMBL/GenBank/DDBJ whole genome shotgun (WGS) entry which is preliminary data.</text>
</comment>
<gene>
    <name evidence="4" type="ORF">O3P69_013647</name>
</gene>
<dbReference type="InterPro" id="IPR001304">
    <property type="entry name" value="C-type_lectin-like"/>
</dbReference>
<dbReference type="Gene3D" id="3.10.100.10">
    <property type="entry name" value="Mannose-Binding Protein A, subunit A"/>
    <property type="match status" value="1"/>
</dbReference>
<feature type="signal peptide" evidence="2">
    <location>
        <begin position="1"/>
        <end position="23"/>
    </location>
</feature>
<keyword evidence="2" id="KW-0732">Signal</keyword>
<keyword evidence="1" id="KW-0175">Coiled coil</keyword>
<reference evidence="4 5" key="1">
    <citation type="submission" date="2023-03" db="EMBL/GenBank/DDBJ databases">
        <title>High-quality genome of Scylla paramamosain provides insights in environmental adaptation.</title>
        <authorList>
            <person name="Zhang L."/>
        </authorList>
    </citation>
    <scope>NUCLEOTIDE SEQUENCE [LARGE SCALE GENOMIC DNA]</scope>
    <source>
        <strain evidence="4">LZ_2023a</strain>
        <tissue evidence="4">Muscle</tissue>
    </source>
</reference>
<evidence type="ECO:0000313" key="4">
    <source>
        <dbReference type="EMBL" id="KAK8377139.1"/>
    </source>
</evidence>
<proteinExistence type="predicted"/>
<evidence type="ECO:0000313" key="5">
    <source>
        <dbReference type="Proteomes" id="UP001487740"/>
    </source>
</evidence>
<dbReference type="Proteomes" id="UP001487740">
    <property type="component" value="Unassembled WGS sequence"/>
</dbReference>
<dbReference type="InterPro" id="IPR016186">
    <property type="entry name" value="C-type_lectin-like/link_sf"/>
</dbReference>
<dbReference type="PROSITE" id="PS50041">
    <property type="entry name" value="C_TYPE_LECTIN_2"/>
    <property type="match status" value="1"/>
</dbReference>
<dbReference type="SUPFAM" id="SSF56436">
    <property type="entry name" value="C-type lectin-like"/>
    <property type="match status" value="1"/>
</dbReference>
<accession>A0AAW0SQI0</accession>
<organism evidence="4 5">
    <name type="scientific">Scylla paramamosain</name>
    <name type="common">Mud crab</name>
    <dbReference type="NCBI Taxonomy" id="85552"/>
    <lineage>
        <taxon>Eukaryota</taxon>
        <taxon>Metazoa</taxon>
        <taxon>Ecdysozoa</taxon>
        <taxon>Arthropoda</taxon>
        <taxon>Crustacea</taxon>
        <taxon>Multicrustacea</taxon>
        <taxon>Malacostraca</taxon>
        <taxon>Eumalacostraca</taxon>
        <taxon>Eucarida</taxon>
        <taxon>Decapoda</taxon>
        <taxon>Pleocyemata</taxon>
        <taxon>Brachyura</taxon>
        <taxon>Eubrachyura</taxon>
        <taxon>Portunoidea</taxon>
        <taxon>Portunidae</taxon>
        <taxon>Portuninae</taxon>
        <taxon>Scylla</taxon>
    </lineage>
</organism>
<feature type="domain" description="C-type lectin" evidence="3">
    <location>
        <begin position="64"/>
        <end position="173"/>
    </location>
</feature>
<dbReference type="CDD" id="cd00037">
    <property type="entry name" value="CLECT"/>
    <property type="match status" value="1"/>
</dbReference>
<dbReference type="Pfam" id="PF00059">
    <property type="entry name" value="Lectin_C"/>
    <property type="match status" value="1"/>
</dbReference>
<keyword evidence="5" id="KW-1185">Reference proteome</keyword>
<dbReference type="EMBL" id="JARAKH010000047">
    <property type="protein sequence ID" value="KAK8377139.1"/>
    <property type="molecule type" value="Genomic_DNA"/>
</dbReference>
<name>A0AAW0SQI0_SCYPA</name>
<evidence type="ECO:0000259" key="3">
    <source>
        <dbReference type="PROSITE" id="PS50041"/>
    </source>
</evidence>
<evidence type="ECO:0000256" key="2">
    <source>
        <dbReference type="SAM" id="SignalP"/>
    </source>
</evidence>
<feature type="chain" id="PRO_5044024604" description="C-type lectin domain-containing protein" evidence="2">
    <location>
        <begin position="24"/>
        <end position="300"/>
    </location>
</feature>
<dbReference type="InterPro" id="IPR016187">
    <property type="entry name" value="CTDL_fold"/>
</dbReference>
<evidence type="ECO:0000256" key="1">
    <source>
        <dbReference type="SAM" id="Coils"/>
    </source>
</evidence>
<sequence>MTPLHLLLCAAALLPLTITAVKGSNKYYYTSSPWWYTFSSYPYTRTSQPPLTADPRCTLPFGLVGDRCLLVAPFLTGTWEEARYYCHTHESQIVQIDTFEFFSILLNFLRHEGLDEHSYWLGARDIEEEGEFRWSIGGGLVPMSSPFWALKYASSTTYNIEPQGTTTSNCLRMDKVVAAAAVVVVEVEVEVEELEVEVKEVVEEVVVKRDDKGLSYLALAMAVPPPHAAASRDDRHTTFATHQAAQAYHAPIQTHHAHPIHQTGAARSHAVGVAVGVGRLCHLDTSAAHMRGPETTAAER</sequence>
<feature type="coiled-coil region" evidence="1">
    <location>
        <begin position="184"/>
        <end position="211"/>
    </location>
</feature>
<protein>
    <recommendedName>
        <fullName evidence="3">C-type lectin domain-containing protein</fullName>
    </recommendedName>
</protein>
<dbReference type="AlphaFoldDB" id="A0AAW0SQI0"/>